<organism evidence="1 2">
    <name type="scientific">Aspergillus melleus</name>
    <dbReference type="NCBI Taxonomy" id="138277"/>
    <lineage>
        <taxon>Eukaryota</taxon>
        <taxon>Fungi</taxon>
        <taxon>Dikarya</taxon>
        <taxon>Ascomycota</taxon>
        <taxon>Pezizomycotina</taxon>
        <taxon>Eurotiomycetes</taxon>
        <taxon>Eurotiomycetidae</taxon>
        <taxon>Eurotiales</taxon>
        <taxon>Aspergillaceae</taxon>
        <taxon>Aspergillus</taxon>
        <taxon>Aspergillus subgen. Circumdati</taxon>
    </lineage>
</organism>
<evidence type="ECO:0000313" key="1">
    <source>
        <dbReference type="EMBL" id="KAK1142109.1"/>
    </source>
</evidence>
<dbReference type="EMBL" id="JAOPJF010000054">
    <property type="protein sequence ID" value="KAK1142109.1"/>
    <property type="molecule type" value="Genomic_DNA"/>
</dbReference>
<evidence type="ECO:0000313" key="2">
    <source>
        <dbReference type="Proteomes" id="UP001177260"/>
    </source>
</evidence>
<protein>
    <submittedName>
        <fullName evidence="1">Uncharacterized protein</fullName>
    </submittedName>
</protein>
<sequence length="150" mass="17082">MEPKVGIGIFARNAAGQFIWGKRKGSHGAGTWAVPGGHLEFGESFENCAERELLEETGMHIKNLRFLTAVNNVFEKEQKHYVTVFMGGTVDDGVQPQNLEPEKCEAWEWTSWDKLRTYRDAQMDSGPAFAGRQLFLPLLNLFEQRPDFYI</sequence>
<accession>A0ACC3AWB9</accession>
<proteinExistence type="predicted"/>
<dbReference type="Proteomes" id="UP001177260">
    <property type="component" value="Unassembled WGS sequence"/>
</dbReference>
<comment type="caution">
    <text evidence="1">The sequence shown here is derived from an EMBL/GenBank/DDBJ whole genome shotgun (WGS) entry which is preliminary data.</text>
</comment>
<gene>
    <name evidence="1" type="ORF">N8T08_008192</name>
</gene>
<keyword evidence="2" id="KW-1185">Reference proteome</keyword>
<name>A0ACC3AWB9_9EURO</name>
<reference evidence="1 2" key="1">
    <citation type="journal article" date="2023" name="ACS Omega">
        <title>Identification of the Neoaspergillic Acid Biosynthesis Gene Cluster by Establishing an In Vitro CRISPR-Ribonucleoprotein Genetic System in Aspergillus melleus.</title>
        <authorList>
            <person name="Yuan B."/>
            <person name="Grau M.F."/>
            <person name="Murata R.M."/>
            <person name="Torok T."/>
            <person name="Venkateswaran K."/>
            <person name="Stajich J.E."/>
            <person name="Wang C.C.C."/>
        </authorList>
    </citation>
    <scope>NUCLEOTIDE SEQUENCE [LARGE SCALE GENOMIC DNA]</scope>
    <source>
        <strain evidence="1 2">IMV 1140</strain>
    </source>
</reference>